<keyword evidence="2" id="KW-0812">Transmembrane</keyword>
<dbReference type="AlphaFoldDB" id="A0A563DBV0"/>
<dbReference type="SUPFAM" id="SSF48452">
    <property type="entry name" value="TPR-like"/>
    <property type="match status" value="1"/>
</dbReference>
<reference evidence="3 4" key="1">
    <citation type="submission" date="2019-02" db="EMBL/GenBank/DDBJ databases">
        <title>Apibacter muscae sp. nov.: a novel member of the house fly microbiota.</title>
        <authorList>
            <person name="Park R."/>
        </authorList>
    </citation>
    <scope>NUCLEOTIDE SEQUENCE [LARGE SCALE GENOMIC DNA]</scope>
    <source>
        <strain evidence="3 4">AL1</strain>
    </source>
</reference>
<keyword evidence="2" id="KW-0472">Membrane</keyword>
<organism evidence="3 4">
    <name type="scientific">Apibacter muscae</name>
    <dbReference type="NCBI Taxonomy" id="2509004"/>
    <lineage>
        <taxon>Bacteria</taxon>
        <taxon>Pseudomonadati</taxon>
        <taxon>Bacteroidota</taxon>
        <taxon>Flavobacteriia</taxon>
        <taxon>Flavobacteriales</taxon>
        <taxon>Weeksellaceae</taxon>
        <taxon>Apibacter</taxon>
    </lineage>
</organism>
<dbReference type="InterPro" id="IPR011990">
    <property type="entry name" value="TPR-like_helical_dom_sf"/>
</dbReference>
<evidence type="ECO:0000256" key="2">
    <source>
        <dbReference type="SAM" id="Phobius"/>
    </source>
</evidence>
<keyword evidence="4" id="KW-1185">Reference proteome</keyword>
<name>A0A563DBV0_9FLAO</name>
<dbReference type="Gene3D" id="3.30.565.10">
    <property type="entry name" value="Histidine kinase-like ATPase, C-terminal domain"/>
    <property type="match status" value="1"/>
</dbReference>
<proteinExistence type="predicted"/>
<dbReference type="RefSeq" id="WP_146292617.1">
    <property type="nucleotide sequence ID" value="NZ_SELH01000021.1"/>
</dbReference>
<evidence type="ECO:0000313" key="4">
    <source>
        <dbReference type="Proteomes" id="UP000319499"/>
    </source>
</evidence>
<protein>
    <recommendedName>
        <fullName evidence="5">ATP-binding protein</fullName>
    </recommendedName>
</protein>
<feature type="coiled-coil region" evidence="1">
    <location>
        <begin position="348"/>
        <end position="378"/>
    </location>
</feature>
<dbReference type="InterPro" id="IPR036890">
    <property type="entry name" value="HATPase_C_sf"/>
</dbReference>
<evidence type="ECO:0000256" key="1">
    <source>
        <dbReference type="SAM" id="Coils"/>
    </source>
</evidence>
<comment type="caution">
    <text evidence="3">The sequence shown here is derived from an EMBL/GenBank/DDBJ whole genome shotgun (WGS) entry which is preliminary data.</text>
</comment>
<dbReference type="Gene3D" id="1.25.40.10">
    <property type="entry name" value="Tetratricopeptide repeat domain"/>
    <property type="match status" value="1"/>
</dbReference>
<dbReference type="Proteomes" id="UP000319499">
    <property type="component" value="Unassembled WGS sequence"/>
</dbReference>
<dbReference type="PROSITE" id="PS51257">
    <property type="entry name" value="PROKAR_LIPOPROTEIN"/>
    <property type="match status" value="1"/>
</dbReference>
<evidence type="ECO:0008006" key="5">
    <source>
        <dbReference type="Google" id="ProtNLM"/>
    </source>
</evidence>
<sequence length="603" mass="70926">MLKKIYIYACASFITLLACKEKNNYFDRNTKESPKILKYIYNDKNIESAYKDILIAKKNKNIHQLSNIYFQLGYYYLEKNISDSAFYYFNHSKEQSLIENDSSFIGRCLTNMAMIQADEADFLGCEETAVEALKYLSPYKKKDSIPLSSVYNTLAISKTELADYSQAIQYHELAMNFSSNKLSNIILKNNQAVVNAKDHRYDIAINILSTLLKNPILDKNPIEKARVLDNLAYIRWQKYGSNNDIKNELEEALKIRIKENYPLGEMASHFHLAEYFEKDNPYEAINHASKMYKIAIKLDRTEDQLAALQKLIFLDPKSSAKKDYFQTYLTLIDSIQKKRNHAKNQFTLIRYEVEKNKEENALLKAENIQKNYQILKQRIIVFIIILIIFIIIVFFVLWYQKRRQKFNLEKNQEIEKTELKYSKKIHDEVANGIYFLMTEIINSSDIKPSKVINDLENLYHKSRDISHDAEFKMDLKKDYNLILRQMIQTYSSKDTNIILMGNEANIWNGISLEKKEELYYILKELLTNMRKHSRASLVTIKFKNDKNSFTIEYIDNGIGMNLKDYNPNKHFINLKARINSINGSYFIDFTRNIGFYIKILINN</sequence>
<dbReference type="SUPFAM" id="SSF55874">
    <property type="entry name" value="ATPase domain of HSP90 chaperone/DNA topoisomerase II/histidine kinase"/>
    <property type="match status" value="1"/>
</dbReference>
<gene>
    <name evidence="3" type="ORF">ETU09_06225</name>
</gene>
<dbReference type="EMBL" id="SELH01000021">
    <property type="protein sequence ID" value="TWP27690.1"/>
    <property type="molecule type" value="Genomic_DNA"/>
</dbReference>
<keyword evidence="1" id="KW-0175">Coiled coil</keyword>
<dbReference type="OrthoDB" id="943406at2"/>
<feature type="transmembrane region" description="Helical" evidence="2">
    <location>
        <begin position="379"/>
        <end position="399"/>
    </location>
</feature>
<keyword evidence="2" id="KW-1133">Transmembrane helix</keyword>
<accession>A0A563DBV0</accession>
<evidence type="ECO:0000313" key="3">
    <source>
        <dbReference type="EMBL" id="TWP27690.1"/>
    </source>
</evidence>